<dbReference type="EMBL" id="JANBOH010000169">
    <property type="protein sequence ID" value="KAJ1644385.1"/>
    <property type="molecule type" value="Genomic_DNA"/>
</dbReference>
<comment type="caution">
    <text evidence="2">The sequence shown here is derived from an EMBL/GenBank/DDBJ whole genome shotgun (WGS) entry which is preliminary data.</text>
</comment>
<evidence type="ECO:0000256" key="1">
    <source>
        <dbReference type="SAM" id="MobiDB-lite"/>
    </source>
</evidence>
<evidence type="ECO:0000313" key="2">
    <source>
        <dbReference type="EMBL" id="KAJ1644385.1"/>
    </source>
</evidence>
<keyword evidence="3" id="KW-1185">Reference proteome</keyword>
<evidence type="ECO:0000313" key="3">
    <source>
        <dbReference type="Proteomes" id="UP001145021"/>
    </source>
</evidence>
<dbReference type="AlphaFoldDB" id="A0A9W7XJC0"/>
<sequence>MLKNTIISAYIAGLTGILSTALALSNGLDLSAGLSKRQYYGGMEGGLPGVEGMNTRYASPFAAFWNQGLVPGQGLPQIGMSAYGYGLPGLGLAQFLNPDVQILKGVGEGEITENDVKHLENNVNGYDRFKEPSNDNVHQRPDPAFPGHFKNEDDDDKHDEERHDGHYRHKHDDYNSANMLVAQPNSVSAATAAAAALCAVAMALF</sequence>
<reference evidence="2" key="1">
    <citation type="submission" date="2022-07" db="EMBL/GenBank/DDBJ databases">
        <title>Phylogenomic reconstructions and comparative analyses of Kickxellomycotina fungi.</title>
        <authorList>
            <person name="Reynolds N.K."/>
            <person name="Stajich J.E."/>
            <person name="Barry K."/>
            <person name="Grigoriev I.V."/>
            <person name="Crous P."/>
            <person name="Smith M.E."/>
        </authorList>
    </citation>
    <scope>NUCLEOTIDE SEQUENCE</scope>
    <source>
        <strain evidence="2">NBRC 105413</strain>
    </source>
</reference>
<feature type="compositionally biased region" description="Basic and acidic residues" evidence="1">
    <location>
        <begin position="159"/>
        <end position="171"/>
    </location>
</feature>
<name>A0A9W7XJC0_9FUNG</name>
<feature type="compositionally biased region" description="Basic and acidic residues" evidence="1">
    <location>
        <begin position="127"/>
        <end position="141"/>
    </location>
</feature>
<gene>
    <name evidence="2" type="ORF">LPJ64_003930</name>
</gene>
<organism evidence="2 3">
    <name type="scientific">Coemansia asiatica</name>
    <dbReference type="NCBI Taxonomy" id="1052880"/>
    <lineage>
        <taxon>Eukaryota</taxon>
        <taxon>Fungi</taxon>
        <taxon>Fungi incertae sedis</taxon>
        <taxon>Zoopagomycota</taxon>
        <taxon>Kickxellomycotina</taxon>
        <taxon>Kickxellomycetes</taxon>
        <taxon>Kickxellales</taxon>
        <taxon>Kickxellaceae</taxon>
        <taxon>Coemansia</taxon>
    </lineage>
</organism>
<protein>
    <submittedName>
        <fullName evidence="2">Uncharacterized protein</fullName>
    </submittedName>
</protein>
<feature type="region of interest" description="Disordered" evidence="1">
    <location>
        <begin position="127"/>
        <end position="171"/>
    </location>
</feature>
<dbReference type="Proteomes" id="UP001145021">
    <property type="component" value="Unassembled WGS sequence"/>
</dbReference>
<proteinExistence type="predicted"/>
<accession>A0A9W7XJC0</accession>